<accession>M7D9Q3</accession>
<evidence type="ECO:0000313" key="1">
    <source>
        <dbReference type="EMBL" id="EMP57418.1"/>
    </source>
</evidence>
<gene>
    <name evidence="1" type="ORF">MSNKSG1_02328</name>
</gene>
<reference evidence="1 2" key="1">
    <citation type="journal article" date="2013" name="Genome Announc.">
        <title>Genome Sequence of Hydrothermal Arsenic-Respiring Bacterium Marinobacter santoriniensis NKSG1T.</title>
        <authorList>
            <person name="Handley K.M."/>
            <person name="Upton M."/>
            <person name="Beatson S.A."/>
            <person name="Hery M."/>
            <person name="Lloyd J.R."/>
        </authorList>
    </citation>
    <scope>NUCLEOTIDE SEQUENCE [LARGE SCALE GENOMIC DNA]</scope>
    <source>
        <strain evidence="1 2">NKSG1</strain>
    </source>
</reference>
<evidence type="ECO:0000313" key="2">
    <source>
        <dbReference type="Proteomes" id="UP000011960"/>
    </source>
</evidence>
<dbReference type="AlphaFoldDB" id="M7D9Q3"/>
<comment type="caution">
    <text evidence="1">The sequence shown here is derived from an EMBL/GenBank/DDBJ whole genome shotgun (WGS) entry which is preliminary data.</text>
</comment>
<name>M7D9Q3_9GAMM</name>
<sequence length="78" mass="9190">MMNHRLSITWSKSHRERFEKVLSTALENGQLKITDNGNFSFADEFYEVAEAKFLLEKMPGDMFEEKVSAWVKKAQRFD</sequence>
<keyword evidence="2" id="KW-1185">Reference proteome</keyword>
<dbReference type="PATRIC" id="fig|1288826.3.peg.451"/>
<protein>
    <submittedName>
        <fullName evidence="1">Uncharacterized protein</fullName>
    </submittedName>
</protein>
<organism evidence="1 2">
    <name type="scientific">Marinobacter santoriniensis NKSG1</name>
    <dbReference type="NCBI Taxonomy" id="1288826"/>
    <lineage>
        <taxon>Bacteria</taxon>
        <taxon>Pseudomonadati</taxon>
        <taxon>Pseudomonadota</taxon>
        <taxon>Gammaproteobacteria</taxon>
        <taxon>Pseudomonadales</taxon>
        <taxon>Marinobacteraceae</taxon>
        <taxon>Marinobacter</taxon>
    </lineage>
</organism>
<dbReference type="Proteomes" id="UP000011960">
    <property type="component" value="Unassembled WGS sequence"/>
</dbReference>
<proteinExistence type="predicted"/>
<dbReference type="EMBL" id="APAT01000005">
    <property type="protein sequence ID" value="EMP57418.1"/>
    <property type="molecule type" value="Genomic_DNA"/>
</dbReference>